<dbReference type="Pfam" id="PF00476">
    <property type="entry name" value="DNA_pol_A"/>
    <property type="match status" value="1"/>
</dbReference>
<evidence type="ECO:0000313" key="17">
    <source>
        <dbReference type="Proteomes" id="UP000259221"/>
    </source>
</evidence>
<name>A0A3E1J1M6_GARVA</name>
<accession>A0A3E1J1M6</accession>
<dbReference type="SUPFAM" id="SSF88723">
    <property type="entry name" value="PIN domain-like"/>
    <property type="match status" value="1"/>
</dbReference>
<dbReference type="FunFam" id="1.10.150.20:FF:000002">
    <property type="entry name" value="DNA polymerase I"/>
    <property type="match status" value="1"/>
</dbReference>
<evidence type="ECO:0000256" key="11">
    <source>
        <dbReference type="ARBA" id="ARBA00053603"/>
    </source>
</evidence>
<dbReference type="RefSeq" id="WP_116711613.1">
    <property type="nucleotide sequence ID" value="NZ_LRTV01000001.1"/>
</dbReference>
<dbReference type="Gene3D" id="3.40.50.1010">
    <property type="entry name" value="5'-nuclease"/>
    <property type="match status" value="1"/>
</dbReference>
<keyword evidence="9 13" id="KW-0234">DNA repair</keyword>
<evidence type="ECO:0000256" key="7">
    <source>
        <dbReference type="ARBA" id="ARBA00022932"/>
    </source>
</evidence>
<dbReference type="InterPro" id="IPR036279">
    <property type="entry name" value="5-3_exonuclease_C_sf"/>
</dbReference>
<dbReference type="InterPro" id="IPR018320">
    <property type="entry name" value="DNA_polymerase_1"/>
</dbReference>
<dbReference type="EMBL" id="LRTV01000001">
    <property type="protein sequence ID" value="RFD80022.1"/>
    <property type="molecule type" value="Genomic_DNA"/>
</dbReference>
<feature type="domain" description="DNA-directed DNA polymerase family A palm" evidence="15">
    <location>
        <begin position="776"/>
        <end position="983"/>
    </location>
</feature>
<dbReference type="InterPro" id="IPR001098">
    <property type="entry name" value="DNA-dir_DNA_pol_A_palm_dom"/>
</dbReference>
<dbReference type="SMART" id="SM00475">
    <property type="entry name" value="53EXOc"/>
    <property type="match status" value="1"/>
</dbReference>
<dbReference type="InterPro" id="IPR036397">
    <property type="entry name" value="RNaseH_sf"/>
</dbReference>
<dbReference type="InterPro" id="IPR002421">
    <property type="entry name" value="5-3_exonuclease"/>
</dbReference>
<evidence type="ECO:0000313" key="16">
    <source>
        <dbReference type="EMBL" id="RFD80022.1"/>
    </source>
</evidence>
<evidence type="ECO:0000256" key="12">
    <source>
        <dbReference type="NCBIfam" id="TIGR00593"/>
    </source>
</evidence>
<dbReference type="SMART" id="SM00279">
    <property type="entry name" value="HhH2"/>
    <property type="match status" value="1"/>
</dbReference>
<dbReference type="FunFam" id="1.10.150.20:FF:000003">
    <property type="entry name" value="DNA polymerase I"/>
    <property type="match status" value="1"/>
</dbReference>
<dbReference type="InterPro" id="IPR002298">
    <property type="entry name" value="DNA_polymerase_A"/>
</dbReference>
<dbReference type="InterPro" id="IPR012337">
    <property type="entry name" value="RNaseH-like_sf"/>
</dbReference>
<evidence type="ECO:0000259" key="14">
    <source>
        <dbReference type="SMART" id="SM00475"/>
    </source>
</evidence>
<dbReference type="Gene3D" id="3.30.420.10">
    <property type="entry name" value="Ribonuclease H-like superfamily/Ribonuclease H"/>
    <property type="match status" value="1"/>
</dbReference>
<dbReference type="GO" id="GO:0003887">
    <property type="term" value="F:DNA-directed DNA polymerase activity"/>
    <property type="evidence" value="ECO:0007669"/>
    <property type="project" value="UniProtKB-UniRule"/>
</dbReference>
<dbReference type="NCBIfam" id="TIGR00593">
    <property type="entry name" value="pola"/>
    <property type="match status" value="1"/>
</dbReference>
<dbReference type="InterPro" id="IPR020045">
    <property type="entry name" value="DNA_polI_H3TH"/>
</dbReference>
<keyword evidence="2 13" id="KW-0808">Transferase</keyword>
<dbReference type="InterPro" id="IPR020046">
    <property type="entry name" value="5-3_exonucl_a-hlix_arch_N"/>
</dbReference>
<dbReference type="PROSITE" id="PS00447">
    <property type="entry name" value="DNA_POLYMERASE_A"/>
    <property type="match status" value="1"/>
</dbReference>
<dbReference type="SUPFAM" id="SSF56672">
    <property type="entry name" value="DNA/RNA polymerases"/>
    <property type="match status" value="1"/>
</dbReference>
<reference evidence="16 17" key="1">
    <citation type="submission" date="2016-02" db="EMBL/GenBank/DDBJ databases">
        <authorList>
            <person name="Alioto T."/>
            <person name="Alioto T."/>
        </authorList>
    </citation>
    <scope>NUCLEOTIDE SEQUENCE [LARGE SCALE GENOMIC DNA]</scope>
    <source>
        <strain evidence="16 17">NR010</strain>
    </source>
</reference>
<organism evidence="16 17">
    <name type="scientific">Gardnerella vaginalis</name>
    <dbReference type="NCBI Taxonomy" id="2702"/>
    <lineage>
        <taxon>Bacteria</taxon>
        <taxon>Bacillati</taxon>
        <taxon>Actinomycetota</taxon>
        <taxon>Actinomycetes</taxon>
        <taxon>Bifidobacteriales</taxon>
        <taxon>Bifidobacteriaceae</taxon>
        <taxon>Gardnerella</taxon>
    </lineage>
</organism>
<dbReference type="Pfam" id="PF01367">
    <property type="entry name" value="5_3_exonuc"/>
    <property type="match status" value="1"/>
</dbReference>
<protein>
    <recommendedName>
        <fullName evidence="12 13">DNA polymerase I</fullName>
        <ecNumber evidence="12 13">2.7.7.7</ecNumber>
    </recommendedName>
</protein>
<dbReference type="Proteomes" id="UP000259221">
    <property type="component" value="Unassembled WGS sequence"/>
</dbReference>
<dbReference type="SUPFAM" id="SSF47807">
    <property type="entry name" value="5' to 3' exonuclease, C-terminal subdomain"/>
    <property type="match status" value="1"/>
</dbReference>
<keyword evidence="13" id="KW-0378">Hydrolase</keyword>
<dbReference type="GO" id="GO:0006261">
    <property type="term" value="P:DNA-templated DNA replication"/>
    <property type="evidence" value="ECO:0007669"/>
    <property type="project" value="UniProtKB-UniRule"/>
</dbReference>
<dbReference type="GO" id="GO:0006302">
    <property type="term" value="P:double-strand break repair"/>
    <property type="evidence" value="ECO:0007669"/>
    <property type="project" value="TreeGrafter"/>
</dbReference>
<dbReference type="PANTHER" id="PTHR10133:SF27">
    <property type="entry name" value="DNA POLYMERASE NU"/>
    <property type="match status" value="1"/>
</dbReference>
<dbReference type="Gene3D" id="1.20.1060.10">
    <property type="entry name" value="Taq DNA Polymerase, Chain T, domain 4"/>
    <property type="match status" value="1"/>
</dbReference>
<dbReference type="SMART" id="SM00482">
    <property type="entry name" value="POLAc"/>
    <property type="match status" value="1"/>
</dbReference>
<comment type="catalytic activity">
    <reaction evidence="10 13">
        <text>DNA(n) + a 2'-deoxyribonucleoside 5'-triphosphate = DNA(n+1) + diphosphate</text>
        <dbReference type="Rhea" id="RHEA:22508"/>
        <dbReference type="Rhea" id="RHEA-COMP:17339"/>
        <dbReference type="Rhea" id="RHEA-COMP:17340"/>
        <dbReference type="ChEBI" id="CHEBI:33019"/>
        <dbReference type="ChEBI" id="CHEBI:61560"/>
        <dbReference type="ChEBI" id="CHEBI:173112"/>
        <dbReference type="EC" id="2.7.7.7"/>
    </reaction>
</comment>
<keyword evidence="7 13" id="KW-0239">DNA-directed DNA polymerase</keyword>
<evidence type="ECO:0000256" key="5">
    <source>
        <dbReference type="ARBA" id="ARBA00022763"/>
    </source>
</evidence>
<dbReference type="InterPro" id="IPR043502">
    <property type="entry name" value="DNA/RNA_pol_sf"/>
</dbReference>
<dbReference type="Pfam" id="PF02739">
    <property type="entry name" value="5_3_exonuc_N"/>
    <property type="match status" value="1"/>
</dbReference>
<dbReference type="PRINTS" id="PR00868">
    <property type="entry name" value="DNAPOLI"/>
</dbReference>
<dbReference type="EC" id="2.7.7.7" evidence="12 13"/>
<dbReference type="CDD" id="cd09898">
    <property type="entry name" value="H3TH_53EXO"/>
    <property type="match status" value="1"/>
</dbReference>
<evidence type="ECO:0000256" key="9">
    <source>
        <dbReference type="ARBA" id="ARBA00023204"/>
    </source>
</evidence>
<keyword evidence="6 13" id="KW-0269">Exonuclease</keyword>
<dbReference type="Gene3D" id="3.30.70.370">
    <property type="match status" value="1"/>
</dbReference>
<keyword evidence="8 13" id="KW-0238">DNA-binding</keyword>
<comment type="function">
    <text evidence="13">In addition to polymerase activity, this DNA polymerase exhibits 5'-3' exonuclease activity.</text>
</comment>
<evidence type="ECO:0000256" key="4">
    <source>
        <dbReference type="ARBA" id="ARBA00022705"/>
    </source>
</evidence>
<dbReference type="InterPro" id="IPR029060">
    <property type="entry name" value="PIN-like_dom_sf"/>
</dbReference>
<evidence type="ECO:0000256" key="6">
    <source>
        <dbReference type="ARBA" id="ARBA00022839"/>
    </source>
</evidence>
<dbReference type="CDD" id="cd09859">
    <property type="entry name" value="PIN_53EXO"/>
    <property type="match status" value="1"/>
</dbReference>
<keyword evidence="3 13" id="KW-0548">Nucleotidyltransferase</keyword>
<dbReference type="OrthoDB" id="9806424at2"/>
<evidence type="ECO:0000256" key="8">
    <source>
        <dbReference type="ARBA" id="ARBA00023125"/>
    </source>
</evidence>
<dbReference type="AlphaFoldDB" id="A0A3E1J1M6"/>
<feature type="domain" description="5'-3' exonuclease" evidence="14">
    <location>
        <begin position="16"/>
        <end position="278"/>
    </location>
</feature>
<evidence type="ECO:0000259" key="15">
    <source>
        <dbReference type="SMART" id="SM00482"/>
    </source>
</evidence>
<comment type="caution">
    <text evidence="16">The sequence shown here is derived from an EMBL/GenBank/DDBJ whole genome shotgun (WGS) entry which is preliminary data.</text>
</comment>
<dbReference type="GO" id="GO:0008409">
    <property type="term" value="F:5'-3' exonuclease activity"/>
    <property type="evidence" value="ECO:0007669"/>
    <property type="project" value="UniProtKB-UniRule"/>
</dbReference>
<gene>
    <name evidence="13" type="primary">polA</name>
    <name evidence="16" type="ORF">AXE77_00370</name>
</gene>
<keyword evidence="6 13" id="KW-0540">Nuclease</keyword>
<keyword evidence="5 13" id="KW-0227">DNA damage</keyword>
<keyword evidence="4 13" id="KW-0235">DNA replication</keyword>
<dbReference type="PANTHER" id="PTHR10133">
    <property type="entry name" value="DNA POLYMERASE I"/>
    <property type="match status" value="1"/>
</dbReference>
<dbReference type="NCBIfam" id="NF004397">
    <property type="entry name" value="PRK05755.1"/>
    <property type="match status" value="1"/>
</dbReference>
<evidence type="ECO:0000256" key="1">
    <source>
        <dbReference type="ARBA" id="ARBA00007705"/>
    </source>
</evidence>
<evidence type="ECO:0000256" key="10">
    <source>
        <dbReference type="ARBA" id="ARBA00049244"/>
    </source>
</evidence>
<dbReference type="InterPro" id="IPR019760">
    <property type="entry name" value="DNA-dir_DNA_pol_A_CS"/>
</dbReference>
<dbReference type="InterPro" id="IPR008918">
    <property type="entry name" value="HhH2"/>
</dbReference>
<comment type="similarity">
    <text evidence="1 13">Belongs to the DNA polymerase type-A family.</text>
</comment>
<dbReference type="GO" id="GO:0003677">
    <property type="term" value="F:DNA binding"/>
    <property type="evidence" value="ECO:0007669"/>
    <property type="project" value="UniProtKB-UniRule"/>
</dbReference>
<dbReference type="Gene3D" id="1.10.150.20">
    <property type="entry name" value="5' to 3' exonuclease, C-terminal subdomain"/>
    <property type="match status" value="2"/>
</dbReference>
<sequence>MDANIVEEHYSQNKNDKGTLLVVDGHSLAFRAFFAISVDNFSTRSGQATNSVWGFITMLSEVVKKEHPDRLAIAFDVKGGTFRNTLLPQYKGTRDAAPEELLSQLPLIQQLLTALGVTYIEKPGYEGDDVIGTLATMGANAGYRTLVLSGDRDAFQLIDNNITVLYPGQHFKDLKAMDPAAVFEKYRVTPQQYPDLAALRGETADNIPGVPGVGDGYAAKWINQFGSLEGIIAHADEITGKKGEALRENIDQVRLNRKVNALVRDLDLGVSVEDLRFGEVDAVNLGKLLSQLEFGELKKRKILKTFNLVPKQTLERNMQIMLSSIYNDSDTSFADEESDQEIDDIQSMLEKIHVHHVKSLEDFLNWQRRVSSIMKQSADSPDNTSVNSGDLSHDLSHDSDKNYGIDASKQCAARIKNNTELTLYAHERKCVASRHFGLKADSLVMLVGHEAAVLYADDIASKEKNILPSLREFLNAHSSAMVLHDYKKHLALFKSLGILQDNSENICMPLLDTRLASYLLEPDFRADTIETVVEHYLDIHPYEGDADAQKPEQGELDLLLDDDTTREETKAEAEASRLREENLLRIVILTRSLARQFAPKIDARKQTGLMSDLEMPVSRVLRGMEDTGAAVDLQRLEDMFRKFSSDAEFAQNMAWKLADKRVNLQSPKQLQQILFEHFGLKPTRRTKSGSYTTNAEALQEMYAKTDPDEASSQFLGALLKHRETNKLKQIVQSLIEAAHYDDNRIHTTFEQTIAATGRLSSTDPNLQNIPNKNATGREIRAAFVPGEGFESLMSCDYSQVELRIMAHASQDSTLIKAFCSGVDFHKYVASLVYQIPVTQVNAEQRSHVKAMSYGLAYGLSTYGLAKQLSITPAAAEVLKNKYFDTFGNVHDYLESLVAQARKLGYTETMFGRRRYFPQLSSTHRTVREAAERGALNAPIQGTAADIMKLAMLRVDEGLRKAKLLSRVILQIHDELILEIAHGEQESVETVVRQAMEHAVELDVPLDVSTGVGADWQLAAH</sequence>
<dbReference type="CDD" id="cd08637">
    <property type="entry name" value="DNA_pol_A_pol_I_C"/>
    <property type="match status" value="1"/>
</dbReference>
<evidence type="ECO:0000256" key="3">
    <source>
        <dbReference type="ARBA" id="ARBA00022695"/>
    </source>
</evidence>
<comment type="function">
    <text evidence="11">In addition to polymerase activity, this DNA polymerase exhibits 3'-5' and 5'-3' exonuclease activity.</text>
</comment>
<proteinExistence type="inferred from homology"/>
<dbReference type="SUPFAM" id="SSF53098">
    <property type="entry name" value="Ribonuclease H-like"/>
    <property type="match status" value="1"/>
</dbReference>
<evidence type="ECO:0000256" key="13">
    <source>
        <dbReference type="RuleBase" id="RU004460"/>
    </source>
</evidence>
<evidence type="ECO:0000256" key="2">
    <source>
        <dbReference type="ARBA" id="ARBA00022679"/>
    </source>
</evidence>